<dbReference type="InterPro" id="IPR038535">
    <property type="entry name" value="CNOT1_TTP_bind_sf"/>
</dbReference>
<dbReference type="InterPro" id="IPR017852">
    <property type="entry name" value="GPI_EtnP_transferase_1_C"/>
</dbReference>
<feature type="region of interest" description="Disordered" evidence="8">
    <location>
        <begin position="1050"/>
        <end position="1069"/>
    </location>
</feature>
<evidence type="ECO:0000259" key="10">
    <source>
        <dbReference type="Pfam" id="PF04054"/>
    </source>
</evidence>
<feature type="domain" description="CCR4-NOT transcription complex subunit 1" evidence="12">
    <location>
        <begin position="2179"/>
        <end position="2320"/>
    </location>
</feature>
<dbReference type="PANTHER" id="PTHR13162:SF8">
    <property type="entry name" value="CCR4-NOT TRANSCRIPTION COMPLEX SUBUNIT 1"/>
    <property type="match status" value="1"/>
</dbReference>
<dbReference type="FunFam" id="1.25.40.180:FF:000012">
    <property type="entry name" value="Ccr4-Not transcription complex subunit"/>
    <property type="match status" value="1"/>
</dbReference>
<feature type="transmembrane region" description="Helical" evidence="9">
    <location>
        <begin position="557"/>
        <end position="577"/>
    </location>
</feature>
<feature type="domain" description="GPI ethanolamine phosphate transferase 1 C-terminal" evidence="11">
    <location>
        <begin position="486"/>
        <end position="1005"/>
    </location>
</feature>
<feature type="transmembrane region" description="Helical" evidence="9">
    <location>
        <begin position="825"/>
        <end position="842"/>
    </location>
</feature>
<evidence type="ECO:0000259" key="13">
    <source>
        <dbReference type="Pfam" id="PF16415"/>
    </source>
</evidence>
<dbReference type="GO" id="GO:0051377">
    <property type="term" value="F:mannose-ethanolamine phosphotransferase activity"/>
    <property type="evidence" value="ECO:0007669"/>
    <property type="project" value="InterPro"/>
</dbReference>
<dbReference type="InterPro" id="IPR032193">
    <property type="entry name" value="CNOT1_TTP_bind"/>
</dbReference>
<feature type="transmembrane region" description="Helical" evidence="9">
    <location>
        <begin position="886"/>
        <end position="913"/>
    </location>
</feature>
<feature type="transmembrane region" description="Helical" evidence="9">
    <location>
        <begin position="657"/>
        <end position="675"/>
    </location>
</feature>
<dbReference type="CDD" id="cd16020">
    <property type="entry name" value="GPI_EPT_1"/>
    <property type="match status" value="1"/>
</dbReference>
<keyword evidence="4" id="KW-0804">Transcription</keyword>
<dbReference type="GO" id="GO:0030015">
    <property type="term" value="C:CCR4-NOT core complex"/>
    <property type="evidence" value="ECO:0007669"/>
    <property type="project" value="InterPro"/>
</dbReference>
<dbReference type="GO" id="GO:0006506">
    <property type="term" value="P:GPI anchor biosynthetic process"/>
    <property type="evidence" value="ECO:0007669"/>
    <property type="project" value="InterPro"/>
</dbReference>
<dbReference type="InterPro" id="IPR055454">
    <property type="entry name" value="CNOT1-like_NOT1_connector"/>
</dbReference>
<keyword evidence="9" id="KW-0472">Membrane</keyword>
<evidence type="ECO:0000259" key="15">
    <source>
        <dbReference type="Pfam" id="PF16418"/>
    </source>
</evidence>
<evidence type="ECO:0000259" key="14">
    <source>
        <dbReference type="Pfam" id="PF16417"/>
    </source>
</evidence>
<feature type="domain" description="CCR4-NOT transcription complex subunit 1 CAF1-binding" evidence="13">
    <location>
        <begin position="1891"/>
        <end position="2112"/>
    </location>
</feature>
<dbReference type="Gene3D" id="1.25.40.180">
    <property type="match status" value="1"/>
</dbReference>
<dbReference type="GO" id="GO:0005634">
    <property type="term" value="C:nucleus"/>
    <property type="evidence" value="ECO:0007669"/>
    <property type="project" value="UniProtKB-SubCell"/>
</dbReference>
<evidence type="ECO:0000256" key="7">
    <source>
        <dbReference type="ARBA" id="ARBA00074459"/>
    </source>
</evidence>
<dbReference type="InterPro" id="IPR024557">
    <property type="entry name" value="CNOT1_dom_4"/>
</dbReference>
<dbReference type="Pfam" id="PF12842">
    <property type="entry name" value="DUF3819"/>
    <property type="match status" value="1"/>
</dbReference>
<dbReference type="STRING" id="2020962.A0A2N1JGW4"/>
<dbReference type="GO" id="GO:0005789">
    <property type="term" value="C:endoplasmic reticulum membrane"/>
    <property type="evidence" value="ECO:0007669"/>
    <property type="project" value="InterPro"/>
</dbReference>
<organism evidence="17 18">
    <name type="scientific">Malassezia vespertilionis</name>
    <dbReference type="NCBI Taxonomy" id="2020962"/>
    <lineage>
        <taxon>Eukaryota</taxon>
        <taxon>Fungi</taxon>
        <taxon>Dikarya</taxon>
        <taxon>Basidiomycota</taxon>
        <taxon>Ustilaginomycotina</taxon>
        <taxon>Malasseziomycetes</taxon>
        <taxon>Malasseziales</taxon>
        <taxon>Malasseziaceae</taxon>
        <taxon>Malassezia</taxon>
    </lineage>
</organism>
<feature type="domain" description="CCR4-NOT transcription complex subunit 1 TTP binding" evidence="14">
    <location>
        <begin position="1706"/>
        <end position="1864"/>
    </location>
</feature>
<evidence type="ECO:0000313" key="18">
    <source>
        <dbReference type="Proteomes" id="UP000232875"/>
    </source>
</evidence>
<evidence type="ECO:0000256" key="9">
    <source>
        <dbReference type="SAM" id="Phobius"/>
    </source>
</evidence>
<keyword evidence="9" id="KW-1133">Transmembrane helix</keyword>
<feature type="domain" description="CCR4-NOT transcription complex subunit 1 HEAT repeat" evidence="15">
    <location>
        <begin position="1515"/>
        <end position="1661"/>
    </location>
</feature>
<evidence type="ECO:0000259" key="11">
    <source>
        <dbReference type="Pfam" id="PF04987"/>
    </source>
</evidence>
<dbReference type="InterPro" id="IPR032194">
    <property type="entry name" value="CNOT1_HEAT"/>
</dbReference>
<dbReference type="EMBL" id="KZ454987">
    <property type="protein sequence ID" value="PKI85787.1"/>
    <property type="molecule type" value="Genomic_DNA"/>
</dbReference>
<dbReference type="Pfam" id="PF16415">
    <property type="entry name" value="CNOT1_CAF1_bind"/>
    <property type="match status" value="1"/>
</dbReference>
<accession>A0A2N1JGW4</accession>
<feature type="transmembrane region" description="Helical" evidence="9">
    <location>
        <begin position="497"/>
        <end position="522"/>
    </location>
</feature>
<dbReference type="InterPro" id="IPR040398">
    <property type="entry name" value="Not1"/>
</dbReference>
<feature type="transmembrane region" description="Helical" evidence="9">
    <location>
        <begin position="681"/>
        <end position="707"/>
    </location>
</feature>
<dbReference type="InterPro" id="IPR007196">
    <property type="entry name" value="CCR4-Not_Not1_C"/>
</dbReference>
<feature type="transmembrane region" description="Helical" evidence="9">
    <location>
        <begin position="925"/>
        <end position="950"/>
    </location>
</feature>
<dbReference type="InterPro" id="IPR037671">
    <property type="entry name" value="PIGN_N"/>
</dbReference>
<evidence type="ECO:0000256" key="3">
    <source>
        <dbReference type="ARBA" id="ARBA00023015"/>
    </source>
</evidence>
<keyword evidence="18" id="KW-1185">Reference proteome</keyword>
<dbReference type="SUPFAM" id="SSF53649">
    <property type="entry name" value="Alkaline phosphatase-like"/>
    <property type="match status" value="1"/>
</dbReference>
<evidence type="ECO:0000256" key="2">
    <source>
        <dbReference type="ARBA" id="ARBA00022491"/>
    </source>
</evidence>
<sequence>MTQARASRWGAWRGFEFFGIALIFHIIFTCSIFDIHFRSPVVHPVPRFQVFDTVPGAASLEAEAPARRAVVLVADGLRADTLFKAHAADALPLWARADMQGNGVYNGSFPSAFFRNGTGKVQSVTHAYAAPYLRTIAMERGRYGVSHTRVPTESRPGHVALLAGMYEDMSAVTKGWKVNPIAFDSLLNRSSHTYAFGSPDIVPMFALGTPPGKVDAHVYDEDAEDFTRDAVALDIWVLNEVRALLARGKQDAALDAQLRAPNTLFFLHLLGLDTTGHTYRPQSREYAGNTIVVDAIVREIEQLFDAYFADERTAYLLTADHGMSRRGNHGDGDSDNTRTPLVVWGAGVAKPMRTSHVYPVEEYYDGWGLETYERVDVEQAAITPLVSTLLGAQIPANNEGVLPDVYLDVDAAYAARAALANAKQVLEVYRVKHEERQARMHRFVPYAPLSGGGDAQVADIAQLIADGAFADALEQSAALIEDALDGARYLHKYDAKLLLTIVVLGYVGLFLYGITFLLQYTLYEVVPRHKVSPMWLALFALVHAAGYSMLARDQAPWIYYVYMSATASIWTLLSLRLPVVRAALAAAMPAQTGPKNDVMLWMALRAVVYVGLALASVQLAAYGTEHRYTWALLMLLLAFLWPFALPNSFKENHEIALIVWVLLCATCAYIITLPIEKEESVTMLTIGGTLFLVLGTCICAFPHTFLAEADYLGRVRKLYALAAASSKAQVEKLKREPDEETEHDNDLFLPRMRIALACELLALIASILVTASTARRLKAKQGLALANQVVAWGVLLFSLTVPLLVGFQGPRMAKTRVEQPFRQRIVLLVYAFVPAFVLLSLADEVLFLFVYIALVLVWAHFEAELARTVAPTPCPRRGMILDDVRLGIMFFLWLHIGFFGTGNIASISSFYLSPVYRLVPVFSPFLMATLLIFKLIVPFILLAAVLAALCGQLPEWRAHSPASSRVPILASGIGLRHLYIPVTVAALACDVLALNFLFSIRDTGSWLEIGQSITHFVMANLLQIYMLLLAANNFLANKFVLRGERLRSQARSSSSRQKPEESSDTSLGEVAPRSVSEVIARRQISYLVSQLSEDTYTDTLAEFKLLVDFLSADAGLYLIEQLRTAARETSGTHFQSAFDACRDQLRARIETDSTYASTNTRETLLLLQDPIMFSGLPEVANGKVSVPPDANSRVLLDAALEHLACAPSTSFAPAHLAPFLAAFLSDPSKERPVALDPPDRTQLLRAVRECVGAEPLAQALHQALPFVHIQDTQLADFLLGLGADGLASLELAQALLAQFGWKSASPEQVAALLGALLSAQGDAASPNTDYGTLTRAITSLDAQLSWAAAIRALDLPEQLSLTPSHVLSTNLANVLLAAPTRDILSDPKDCAVAGLWGVWTHRLRHLQLLYGLLLLSEDTFSFSALTTRPILTIDDVAAAPVAVKAEAQNAIDTTWNALDLLETLMELAGGTPVQNTADAAKAVTAILERAIKTHAACVLLGLVQLPPSINAVHPELVTKLLTMFLAGHPHTQLVFWVLWHKHSTLLLEQLQRLAAESPLLVPRIAEVAHEIGFLDRLLEPQFSVFALDIAAVASRRDLLNLEPWLQKWMDEQPKDTHAMHIILDFLEGKVKGDLQRRDPQVEPLFVPLSVQTVATLLRVLRANGDSMTSDEIEHFKVVRNLCLQLYPRLMSLQPGAEASEPGLTVATFPKEIHREADTWYRQMYEEKVSVDDIIALLQRSRHSDKVRDHQLFACMVHTLFDEHRWFELYYPPRELLMTAVVFGSLIQHQLINAIPLGIAIRYVLDALRSPPDATMFHFGIHALLRFQNRLAEWPQLCQALLSLPHLQQVHPDVVALVDAALANAKNGTAPSVSDTRAFSAIYAESVTGDAQQKPAEALSDKILFFINNMSLSNVDEKLGTARELIGPDLLRWLARYIVLERVSTEPNNHELYMRFLEGLHQPTIFRYVLYETIAKLKVLLESEKTMQSTTERTTLKNLASWLGTITLARNKPILFRNIAFKELLMQGHESGRLIVVIPFVCKVLEQCANSSVFQPPNPWLMAVLRLLVELYQYADLKLNLKFEIEVLCKTLHVDLQALEPTSLLLGRRPEPEASSAVDPYAKAASAPNAALLQEMEELTVSDQFSTTPMQDTFTALLQNVAQYIVISPQLGPYANNAAWKRVMYLAIERAIQEIITPVVERSVTIAAISTRELASKDFAMEPDEHKLRHAAHQMTQSMAGSLALVTCKEPLRVSIMANARTLFAAGGITEQQLPEQALMLLVQDNLELACVVVEKTAMEKTPAKVDESLAAAYTARREFRAHGRGTLFWDSAALSHYSTTLPELLRIAPPGLSPEQLRVYDYISMPVEPRMEPEMQSMPETNELGGALSPAKALERFLVMASKLEQFFAEVGETQTLATLPSIHFVRQVSPHLTELVNVAAPRDEAILVIAQKVVQLLYRAQTSLAREVWVAVLEQLCEQSLKVAKEVTAWLNFAEDERKFNVPVTMALVRANLVGISEQDQQLAKLLVRSQFRASVVEFSAQFVQKCLHEKVAGPSQFAGVLHALQQATQFGRNTPASTALVEEAEELPRSTDAVLPLREQLAYSFASWVRVYQQSPQPEKSFIEYVTQLQSQNVLKGEEISSLFFRVCAEVSADHYLKQHALGGTLASGLFAPVDTLSKMVVYMIKYHADPLGADDEHAKVHYLTKILSIITLVLAQSHEDLGARFQQKPFFRLFSSLLHDLLAAEGSLHGAYNGALLAIANSLNSLQPLFFPGFAFAWVSLISHRLFLPELLQSKRQEERVAFHRLFIALLRFLAPFLRASGLHDTTRLLYNATLRILLVLLHDYPDYLVEHHQSLCDMIPPTCIQMRNLVLCAYPPTLHLPDPFAAGLRLVEMPEAQDDASQVYDMRAVLATLPTLPALLDVLVKQRGRADVLANLRESIAAPEGRYNEPAINAAVLFLGQSALQEKNLLGGDAKQDPCVEALLFLLHEVEPEGRYLLLNAAANQLRFPSRQTAYFSALVLHLYAHIADEQVREQIVRVLLERLIVHRPHPWGLLHTFAHLLQARTAALPQGPPEVHAILEHISHALSEPRILPAMAA</sequence>
<dbReference type="Pfam" id="PF16417">
    <property type="entry name" value="CNOT1_TTP_bind"/>
    <property type="match status" value="1"/>
</dbReference>
<dbReference type="OrthoDB" id="1933107at2759"/>
<dbReference type="GO" id="GO:0060090">
    <property type="term" value="F:molecular adaptor activity"/>
    <property type="evidence" value="ECO:0007669"/>
    <property type="project" value="TreeGrafter"/>
</dbReference>
<dbReference type="Pfam" id="PF25097">
    <property type="entry name" value="ARM_Cnot1"/>
    <property type="match status" value="1"/>
</dbReference>
<feature type="domain" description="CCR4-Not complex component Not1 C-terminal" evidence="10">
    <location>
        <begin position="2750"/>
        <end position="3073"/>
    </location>
</feature>
<name>A0A2N1JGW4_9BASI</name>
<reference evidence="17 18" key="1">
    <citation type="submission" date="2017-10" db="EMBL/GenBank/DDBJ databases">
        <title>A novel species of cold-tolerant Malassezia isolated from bats.</title>
        <authorList>
            <person name="Lorch J.M."/>
            <person name="Palmer J.M."/>
            <person name="Vanderwolf K.J."/>
            <person name="Schmidt K.Z."/>
            <person name="Verant M.L."/>
            <person name="Weller T.J."/>
            <person name="Blehert D.S."/>
        </authorList>
    </citation>
    <scope>NUCLEOTIDE SEQUENCE [LARGE SCALE GENOMIC DNA]</scope>
    <source>
        <strain evidence="17 18">NWHC:44797-103</strain>
    </source>
</reference>
<feature type="transmembrane region" description="Helical" evidence="9">
    <location>
        <begin position="628"/>
        <end position="645"/>
    </location>
</feature>
<dbReference type="Gene3D" id="1.25.40.800">
    <property type="match status" value="1"/>
</dbReference>
<dbReference type="PANTHER" id="PTHR13162">
    <property type="entry name" value="CCR4-NOT TRANSCRIPTION COMPLEX"/>
    <property type="match status" value="1"/>
</dbReference>
<dbReference type="Gene3D" id="1.25.40.840">
    <property type="entry name" value="CCR4-NOT transcription complex subunit 1 TTP binding domain"/>
    <property type="match status" value="1"/>
</dbReference>
<keyword evidence="9" id="KW-0812">Transmembrane</keyword>
<evidence type="ECO:0000256" key="5">
    <source>
        <dbReference type="ARBA" id="ARBA00023242"/>
    </source>
</evidence>
<dbReference type="InterPro" id="IPR032191">
    <property type="entry name" value="CNOT1_CAF1_bind"/>
</dbReference>
<keyword evidence="2" id="KW-0678">Repressor</keyword>
<feature type="transmembrane region" description="Helical" evidence="9">
    <location>
        <begin position="754"/>
        <end position="773"/>
    </location>
</feature>
<evidence type="ECO:0000259" key="16">
    <source>
        <dbReference type="Pfam" id="PF25097"/>
    </source>
</evidence>
<feature type="transmembrane region" description="Helical" evidence="9">
    <location>
        <begin position="1012"/>
        <end position="1035"/>
    </location>
</feature>
<dbReference type="GO" id="GO:0000932">
    <property type="term" value="C:P-body"/>
    <property type="evidence" value="ECO:0007669"/>
    <property type="project" value="TreeGrafter"/>
</dbReference>
<feature type="transmembrane region" description="Helical" evidence="9">
    <location>
        <begin position="12"/>
        <end position="37"/>
    </location>
</feature>
<evidence type="ECO:0000256" key="4">
    <source>
        <dbReference type="ARBA" id="ARBA00023163"/>
    </source>
</evidence>
<evidence type="ECO:0000259" key="12">
    <source>
        <dbReference type="Pfam" id="PF12842"/>
    </source>
</evidence>
<feature type="transmembrane region" description="Helical" evidence="9">
    <location>
        <begin position="978"/>
        <end position="1000"/>
    </location>
</feature>
<keyword evidence="5" id="KW-0539">Nucleus</keyword>
<feature type="transmembrane region" description="Helical" evidence="9">
    <location>
        <begin position="598"/>
        <end position="622"/>
    </location>
</feature>
<keyword evidence="3" id="KW-0805">Transcription regulation</keyword>
<dbReference type="Gene3D" id="3.40.720.10">
    <property type="entry name" value="Alkaline Phosphatase, subunit A"/>
    <property type="match status" value="1"/>
</dbReference>
<feature type="transmembrane region" description="Helical" evidence="9">
    <location>
        <begin position="785"/>
        <end position="805"/>
    </location>
</feature>
<evidence type="ECO:0000256" key="1">
    <source>
        <dbReference type="ARBA" id="ARBA00004123"/>
    </source>
</evidence>
<evidence type="ECO:0000256" key="6">
    <source>
        <dbReference type="ARBA" id="ARBA00059181"/>
    </source>
</evidence>
<dbReference type="GO" id="GO:0000289">
    <property type="term" value="P:nuclear-transcribed mRNA poly(A) tail shortening"/>
    <property type="evidence" value="ECO:0007669"/>
    <property type="project" value="UniProtKB-ARBA"/>
</dbReference>
<dbReference type="Gene3D" id="1.25.40.790">
    <property type="match status" value="1"/>
</dbReference>
<feature type="transmembrane region" description="Helical" evidence="9">
    <location>
        <begin position="534"/>
        <end position="551"/>
    </location>
</feature>
<proteinExistence type="predicted"/>
<evidence type="ECO:0000313" key="17">
    <source>
        <dbReference type="EMBL" id="PKI85787.1"/>
    </source>
</evidence>
<dbReference type="GO" id="GO:0017148">
    <property type="term" value="P:negative regulation of translation"/>
    <property type="evidence" value="ECO:0007669"/>
    <property type="project" value="InterPro"/>
</dbReference>
<comment type="function">
    <text evidence="6">Acts as a component of the CCR4-NOT core complex, which in the nucleus seems to be a general transcription factor, and in the cytoplasm the major mRNA deadenylase involved in mRNA turnover. The NOT protein subcomplex negatively regulates the basal and activated transcription of many genes. Preferentially affects TC-type TATA element-dependent transcription. Could directly or indirectly inhibit component(s) of the general transcription machinery.</text>
</comment>
<dbReference type="CDD" id="cd20710">
    <property type="entry name" value="NOT1_connector"/>
    <property type="match status" value="1"/>
</dbReference>
<gene>
    <name evidence="17" type="ORF">MVES_000536</name>
</gene>
<evidence type="ECO:0000256" key="8">
    <source>
        <dbReference type="SAM" id="MobiDB-lite"/>
    </source>
</evidence>
<dbReference type="Pfam" id="PF04054">
    <property type="entry name" value="Not1"/>
    <property type="match status" value="1"/>
</dbReference>
<dbReference type="InterPro" id="IPR017850">
    <property type="entry name" value="Alkaline_phosphatase_core_sf"/>
</dbReference>
<dbReference type="Proteomes" id="UP000232875">
    <property type="component" value="Unassembled WGS sequence"/>
</dbReference>
<comment type="subcellular location">
    <subcellularLocation>
        <location evidence="1">Nucleus</location>
    </subcellularLocation>
</comment>
<dbReference type="Pfam" id="PF16418">
    <property type="entry name" value="CNOT1_HEAT"/>
    <property type="match status" value="1"/>
</dbReference>
<dbReference type="Pfam" id="PF04987">
    <property type="entry name" value="PigN"/>
    <property type="match status" value="1"/>
</dbReference>
<feature type="domain" description="CCR4-NOT transcription complex subunit 1-like NOT1 connector" evidence="16">
    <location>
        <begin position="2403"/>
        <end position="2586"/>
    </location>
</feature>
<protein>
    <recommendedName>
        <fullName evidence="7">General negative regulator of transcription subunit 1</fullName>
    </recommendedName>
</protein>